<evidence type="ECO:0000256" key="3">
    <source>
        <dbReference type="ARBA" id="ARBA00022692"/>
    </source>
</evidence>
<protein>
    <recommendedName>
        <fullName evidence="7">Type II secretion system protein GspF domain-containing protein</fullName>
    </recommendedName>
</protein>
<gene>
    <name evidence="8" type="ORF">DDZ18_03015</name>
</gene>
<dbReference type="PANTHER" id="PTHR35007:SF2">
    <property type="entry name" value="PILUS ASSEMBLE PROTEIN"/>
    <property type="match status" value="1"/>
</dbReference>
<proteinExistence type="predicted"/>
<dbReference type="InterPro" id="IPR018076">
    <property type="entry name" value="T2SS_GspF_dom"/>
</dbReference>
<evidence type="ECO:0000256" key="5">
    <source>
        <dbReference type="ARBA" id="ARBA00023136"/>
    </source>
</evidence>
<dbReference type="InterPro" id="IPR042094">
    <property type="entry name" value="T2SS_GspF_sf"/>
</dbReference>
<dbReference type="Gene3D" id="1.20.81.30">
    <property type="entry name" value="Type II secretion system (T2SS), domain F"/>
    <property type="match status" value="1"/>
</dbReference>
<dbReference type="EMBL" id="QEXV01000001">
    <property type="protein sequence ID" value="PWE18589.1"/>
    <property type="molecule type" value="Genomic_DNA"/>
</dbReference>
<keyword evidence="3 6" id="KW-0812">Transmembrane</keyword>
<comment type="subcellular location">
    <subcellularLocation>
        <location evidence="1">Cell membrane</location>
        <topology evidence="1">Multi-pass membrane protein</topology>
    </subcellularLocation>
</comment>
<feature type="transmembrane region" description="Helical" evidence="6">
    <location>
        <begin position="284"/>
        <end position="308"/>
    </location>
</feature>
<feature type="transmembrane region" description="Helical" evidence="6">
    <location>
        <begin position="132"/>
        <end position="155"/>
    </location>
</feature>
<dbReference type="Pfam" id="PF00482">
    <property type="entry name" value="T2SSF"/>
    <property type="match status" value="1"/>
</dbReference>
<comment type="caution">
    <text evidence="8">The sequence shown here is derived from an EMBL/GenBank/DDBJ whole genome shotgun (WGS) entry which is preliminary data.</text>
</comment>
<reference evidence="9" key="1">
    <citation type="submission" date="2018-05" db="EMBL/GenBank/DDBJ databases">
        <authorList>
            <person name="Liu B.-T."/>
        </authorList>
    </citation>
    <scope>NUCLEOTIDE SEQUENCE [LARGE SCALE GENOMIC DNA]</scope>
    <source>
        <strain evidence="9">WD6-1</strain>
    </source>
</reference>
<dbReference type="PANTHER" id="PTHR35007">
    <property type="entry name" value="INTEGRAL MEMBRANE PROTEIN-RELATED"/>
    <property type="match status" value="1"/>
</dbReference>
<keyword evidence="4 6" id="KW-1133">Transmembrane helix</keyword>
<evidence type="ECO:0000256" key="2">
    <source>
        <dbReference type="ARBA" id="ARBA00022475"/>
    </source>
</evidence>
<keyword evidence="9" id="KW-1185">Reference proteome</keyword>
<organism evidence="8 9">
    <name type="scientific">Marinicauda salina</name>
    <dbReference type="NCBI Taxonomy" id="2135793"/>
    <lineage>
        <taxon>Bacteria</taxon>
        <taxon>Pseudomonadati</taxon>
        <taxon>Pseudomonadota</taxon>
        <taxon>Alphaproteobacteria</taxon>
        <taxon>Maricaulales</taxon>
        <taxon>Maricaulaceae</taxon>
        <taxon>Marinicauda</taxon>
    </lineage>
</organism>
<accession>A0A2U2BX89</accession>
<evidence type="ECO:0000313" key="8">
    <source>
        <dbReference type="EMBL" id="PWE18589.1"/>
    </source>
</evidence>
<evidence type="ECO:0000256" key="4">
    <source>
        <dbReference type="ARBA" id="ARBA00022989"/>
    </source>
</evidence>
<feature type="transmembrane region" description="Helical" evidence="6">
    <location>
        <begin position="12"/>
        <end position="30"/>
    </location>
</feature>
<feature type="transmembrane region" description="Helical" evidence="6">
    <location>
        <begin position="108"/>
        <end position="126"/>
    </location>
</feature>
<evidence type="ECO:0000256" key="6">
    <source>
        <dbReference type="SAM" id="Phobius"/>
    </source>
</evidence>
<keyword evidence="2" id="KW-1003">Cell membrane</keyword>
<evidence type="ECO:0000259" key="7">
    <source>
        <dbReference type="Pfam" id="PF00482"/>
    </source>
</evidence>
<evidence type="ECO:0000313" key="9">
    <source>
        <dbReference type="Proteomes" id="UP000245168"/>
    </source>
</evidence>
<dbReference type="GO" id="GO:0005886">
    <property type="term" value="C:plasma membrane"/>
    <property type="evidence" value="ECO:0007669"/>
    <property type="project" value="UniProtKB-SubCell"/>
</dbReference>
<dbReference type="AlphaFoldDB" id="A0A2U2BX89"/>
<sequence length="316" mass="34419">MAELFTPETLILATVFAAVVAAIVGVWGMLRRNTAAERMSEAISAGDIEVGDTIVDRGRLPRALRAMEPLQRRLTQSDPTQVGEVRRALIEAGLYDRRAVDIFFSSRLILGVLFGVGAASALFLLPTPLTGLYSLVAVLSATALGYYAPVLWLRLRISGRREAFRNGLPDALDMILVGVQAGLSLSAALRHVVDELSEAHPVVAEQFQGVALEFQAGMSRTEALSRMADRMQVQEARTFATMISQSEQLGTSLADTLHVIAEEMRISRMLKAEKTAAELPVKMALPLVLLIFPCLFIVILSPVMIMIIETFRDLAG</sequence>
<dbReference type="Proteomes" id="UP000245168">
    <property type="component" value="Unassembled WGS sequence"/>
</dbReference>
<keyword evidence="5 6" id="KW-0472">Membrane</keyword>
<name>A0A2U2BX89_9PROT</name>
<dbReference type="RefSeq" id="WP_109251863.1">
    <property type="nucleotide sequence ID" value="NZ_QEXV01000001.1"/>
</dbReference>
<feature type="domain" description="Type II secretion system protein GspF" evidence="7">
    <location>
        <begin position="172"/>
        <end position="300"/>
    </location>
</feature>
<evidence type="ECO:0000256" key="1">
    <source>
        <dbReference type="ARBA" id="ARBA00004651"/>
    </source>
</evidence>
<dbReference type="OrthoDB" id="9810662at2"/>